<feature type="region of interest" description="Disordered" evidence="2">
    <location>
        <begin position="1"/>
        <end position="31"/>
    </location>
</feature>
<dbReference type="InterPro" id="IPR029057">
    <property type="entry name" value="PRTase-like"/>
</dbReference>
<dbReference type="Gene3D" id="3.40.50.2020">
    <property type="match status" value="1"/>
</dbReference>
<dbReference type="PANTHER" id="PTHR47505:SF1">
    <property type="entry name" value="DNA UTILIZATION PROTEIN YHGH"/>
    <property type="match status" value="1"/>
</dbReference>
<comment type="caution">
    <text evidence="3">The sequence shown here is derived from an EMBL/GenBank/DDBJ whole genome shotgun (WGS) entry which is preliminary data.</text>
</comment>
<evidence type="ECO:0000256" key="2">
    <source>
        <dbReference type="SAM" id="MobiDB-lite"/>
    </source>
</evidence>
<gene>
    <name evidence="3" type="ORF">I2501_31250</name>
</gene>
<dbReference type="InterPro" id="IPR051910">
    <property type="entry name" value="ComF/GntX_DNA_util-trans"/>
</dbReference>
<dbReference type="EMBL" id="JADPRT010000016">
    <property type="protein sequence ID" value="MBF9072506.1"/>
    <property type="molecule type" value="Genomic_DNA"/>
</dbReference>
<dbReference type="InterPro" id="IPR000836">
    <property type="entry name" value="PRTase_dom"/>
</dbReference>
<accession>A0A931B9E2</accession>
<proteinExistence type="inferred from homology"/>
<dbReference type="Proteomes" id="UP000657385">
    <property type="component" value="Unassembled WGS sequence"/>
</dbReference>
<evidence type="ECO:0000256" key="1">
    <source>
        <dbReference type="ARBA" id="ARBA00008007"/>
    </source>
</evidence>
<name>A0A931B9E2_9ACTN</name>
<organism evidence="3 4">
    <name type="scientific">Streptacidiphilus fuscans</name>
    <dbReference type="NCBI Taxonomy" id="2789292"/>
    <lineage>
        <taxon>Bacteria</taxon>
        <taxon>Bacillati</taxon>
        <taxon>Actinomycetota</taxon>
        <taxon>Actinomycetes</taxon>
        <taxon>Kitasatosporales</taxon>
        <taxon>Streptomycetaceae</taxon>
        <taxon>Streptacidiphilus</taxon>
    </lineage>
</organism>
<sequence>MEPFVGAVPATESAPVPASTPASAPSTTPIRATPLPVRLLDAALDLLLPAACVGCGVARTQLCPDCRGQLTAAEPLRARPAHPPPGLPEIYAAVRYGDPARQVLLAHKERGALRLAAPLGQALALAVRAAFPATPRQERPLLLVPMPSTTHTTRARGHNPTLRVARAAASALRGAGVPTRVVPALRHARAVADQSGLDAAARQRNLRGALTVHAHRTRLREGHVLVVDDLVTTGASIVEATRALAEAGADVLAGAVVAATQLRD</sequence>
<dbReference type="AlphaFoldDB" id="A0A931B9E2"/>
<feature type="compositionally biased region" description="Low complexity" evidence="2">
    <location>
        <begin position="7"/>
        <end position="31"/>
    </location>
</feature>
<reference evidence="3" key="1">
    <citation type="submission" date="2020-11" db="EMBL/GenBank/DDBJ databases">
        <title>Isolation and identification of active actinomycetes.</title>
        <authorList>
            <person name="Yu B."/>
        </authorList>
    </citation>
    <scope>NUCLEOTIDE SEQUENCE</scope>
    <source>
        <strain evidence="3">NEAU-YB345</strain>
    </source>
</reference>
<dbReference type="CDD" id="cd06223">
    <property type="entry name" value="PRTases_typeI"/>
    <property type="match status" value="1"/>
</dbReference>
<dbReference type="SUPFAM" id="SSF53271">
    <property type="entry name" value="PRTase-like"/>
    <property type="match status" value="1"/>
</dbReference>
<keyword evidence="4" id="KW-1185">Reference proteome</keyword>
<evidence type="ECO:0000313" key="4">
    <source>
        <dbReference type="Proteomes" id="UP000657385"/>
    </source>
</evidence>
<evidence type="ECO:0000313" key="3">
    <source>
        <dbReference type="EMBL" id="MBF9072506.1"/>
    </source>
</evidence>
<dbReference type="PANTHER" id="PTHR47505">
    <property type="entry name" value="DNA UTILIZATION PROTEIN YHGH"/>
    <property type="match status" value="1"/>
</dbReference>
<comment type="similarity">
    <text evidence="1">Belongs to the ComF/GntX family.</text>
</comment>
<protein>
    <submittedName>
        <fullName evidence="3">ComF family protein</fullName>
    </submittedName>
</protein>